<sequence length="209" mass="23670">MKKFILPIIALFIFSGCSSTRLVSSWKAPDETVKQYNKVLVLGLMDPKNLELRENLEKGLVQGFLTNGMASGSAYIEYGPKAFEKLTEKEAVAKITDNGYDAVLVVALLDRSKDKDYVPGSVSYRPYTYYNYFWGFYQTVYARIYNPGYYTESTNYTLEANFYDLSTKALKYSAQTKSFNPSSARSLGTELSQVIMTDMINKGVILKRN</sequence>
<proteinExistence type="predicted"/>
<dbReference type="OrthoDB" id="6077795at2"/>
<accession>A0A4R1M483</accession>
<comment type="caution">
    <text evidence="1">The sequence shown here is derived from an EMBL/GenBank/DDBJ whole genome shotgun (WGS) entry which is preliminary data.</text>
</comment>
<gene>
    <name evidence="1" type="ORF">C8N28_1006</name>
</gene>
<dbReference type="RefSeq" id="WP_132222096.1">
    <property type="nucleotide sequence ID" value="NZ_SMGO01000001.1"/>
</dbReference>
<evidence type="ECO:0008006" key="3">
    <source>
        <dbReference type="Google" id="ProtNLM"/>
    </source>
</evidence>
<keyword evidence="2" id="KW-1185">Reference proteome</keyword>
<dbReference type="PROSITE" id="PS51257">
    <property type="entry name" value="PROKAR_LIPOPROTEIN"/>
    <property type="match status" value="1"/>
</dbReference>
<reference evidence="1 2" key="1">
    <citation type="submission" date="2019-03" db="EMBL/GenBank/DDBJ databases">
        <title>Genomic Encyclopedia of Archaeal and Bacterial Type Strains, Phase II (KMG-II): from individual species to whole genera.</title>
        <authorList>
            <person name="Goeker M."/>
        </authorList>
    </citation>
    <scope>NUCLEOTIDE SEQUENCE [LARGE SCALE GENOMIC DNA]</scope>
    <source>
        <strain evidence="1 2">DSM 22554</strain>
    </source>
</reference>
<dbReference type="Proteomes" id="UP000294616">
    <property type="component" value="Unassembled WGS sequence"/>
</dbReference>
<dbReference type="AlphaFoldDB" id="A0A4R1M483"/>
<protein>
    <recommendedName>
        <fullName evidence="3">DUF4136 domain-containing protein</fullName>
    </recommendedName>
</protein>
<name>A0A4R1M483_9SPHI</name>
<evidence type="ECO:0000313" key="1">
    <source>
        <dbReference type="EMBL" id="TCK85694.1"/>
    </source>
</evidence>
<evidence type="ECO:0000313" key="2">
    <source>
        <dbReference type="Proteomes" id="UP000294616"/>
    </source>
</evidence>
<organism evidence="1 2">
    <name type="scientific">Albibacterium bauzanense</name>
    <dbReference type="NCBI Taxonomy" id="653929"/>
    <lineage>
        <taxon>Bacteria</taxon>
        <taxon>Pseudomonadati</taxon>
        <taxon>Bacteroidota</taxon>
        <taxon>Sphingobacteriia</taxon>
        <taxon>Sphingobacteriales</taxon>
        <taxon>Sphingobacteriaceae</taxon>
        <taxon>Albibacterium</taxon>
    </lineage>
</organism>
<dbReference type="EMBL" id="SMGO01000001">
    <property type="protein sequence ID" value="TCK85694.1"/>
    <property type="molecule type" value="Genomic_DNA"/>
</dbReference>